<dbReference type="InterPro" id="IPR029044">
    <property type="entry name" value="Nucleotide-diphossugar_trans"/>
</dbReference>
<proteinExistence type="predicted"/>
<keyword evidence="3" id="KW-1185">Reference proteome</keyword>
<dbReference type="Gene3D" id="3.90.550.10">
    <property type="entry name" value="Spore Coat Polysaccharide Biosynthesis Protein SpsA, Chain A"/>
    <property type="match status" value="1"/>
</dbReference>
<dbReference type="AlphaFoldDB" id="A0A0F4KU98"/>
<dbReference type="InterPro" id="IPR001173">
    <property type="entry name" value="Glyco_trans_2-like"/>
</dbReference>
<reference evidence="2 3" key="1">
    <citation type="submission" date="2014-12" db="EMBL/GenBank/DDBJ databases">
        <title>Comparative genomics of the lactic acid bacteria isolated from the honey bee gut.</title>
        <authorList>
            <person name="Ellegaard K.M."/>
            <person name="Tamarit D."/>
            <person name="Javelind E."/>
            <person name="Olofsson T."/>
            <person name="Andersson S.G."/>
            <person name="Vasquez A."/>
        </authorList>
    </citation>
    <scope>NUCLEOTIDE SEQUENCE [LARGE SCALE GENOMIC DNA]</scope>
    <source>
        <strain evidence="2 3">Hon2</strain>
    </source>
</reference>
<dbReference type="PATRIC" id="fig|1218508.4.peg.1190"/>
<evidence type="ECO:0000313" key="2">
    <source>
        <dbReference type="EMBL" id="KJY48791.1"/>
    </source>
</evidence>
<sequence>MENNSGKVAILMATYNGSKYLKQQLNSILKQTYQNFVLFISDDHSSDNTLDIIHDYEAVYPQKILLIKNDHDVRGVKTNFANLISYVKANCLHDFDYFMLSDQDDFWKNNKIAISIQPLIYQQPPILVHTDLTVVDQNLKLINRSFVKMGKINGFNHKLQRLLVQNNVTGCTMVWNKALMKIIQPDFTKAIMHDWFIALIANCSGQIIFIPQATVLYRQHKDNLVGIKNVLVDLIKKLGNLKQVKQSLNDTFIQAQFLQDNYNFNSQSTEIINNYLNIMKHQNKIVRIFIILKNGYLKFGLIRILGEMVFI</sequence>
<dbReference type="SUPFAM" id="SSF53448">
    <property type="entry name" value="Nucleotide-diphospho-sugar transferases"/>
    <property type="match status" value="1"/>
</dbReference>
<protein>
    <submittedName>
        <fullName evidence="2">Glycosyl transferase, group 2 family protein</fullName>
    </submittedName>
</protein>
<evidence type="ECO:0000313" key="3">
    <source>
        <dbReference type="Proteomes" id="UP000033695"/>
    </source>
</evidence>
<gene>
    <name evidence="2" type="primary">cps2F</name>
    <name evidence="2" type="ORF">JG29_12020</name>
</gene>
<feature type="domain" description="Glycosyltransferase 2-like" evidence="1">
    <location>
        <begin position="10"/>
        <end position="145"/>
    </location>
</feature>
<dbReference type="Proteomes" id="UP000033695">
    <property type="component" value="Unassembled WGS sequence"/>
</dbReference>
<keyword evidence="2" id="KW-0808">Transferase</keyword>
<dbReference type="PANTHER" id="PTHR22916:SF3">
    <property type="entry name" value="UDP-GLCNAC:BETAGAL BETA-1,3-N-ACETYLGLUCOSAMINYLTRANSFERASE-LIKE PROTEIN 1"/>
    <property type="match status" value="1"/>
</dbReference>
<evidence type="ECO:0000259" key="1">
    <source>
        <dbReference type="Pfam" id="PF00535"/>
    </source>
</evidence>
<accession>A0A0F4KU98</accession>
<organism evidence="2 3">
    <name type="scientific">Bombilactobacillus mellis</name>
    <dbReference type="NCBI Taxonomy" id="1218508"/>
    <lineage>
        <taxon>Bacteria</taxon>
        <taxon>Bacillati</taxon>
        <taxon>Bacillota</taxon>
        <taxon>Bacilli</taxon>
        <taxon>Lactobacillales</taxon>
        <taxon>Lactobacillaceae</taxon>
        <taxon>Bombilactobacillus</taxon>
    </lineage>
</organism>
<dbReference type="OrthoDB" id="9802649at2"/>
<dbReference type="EMBL" id="JXBZ01000008">
    <property type="protein sequence ID" value="KJY48791.1"/>
    <property type="molecule type" value="Genomic_DNA"/>
</dbReference>
<dbReference type="HOGENOM" id="CLU_025996_2_1_9"/>
<dbReference type="GO" id="GO:0016758">
    <property type="term" value="F:hexosyltransferase activity"/>
    <property type="evidence" value="ECO:0007669"/>
    <property type="project" value="UniProtKB-ARBA"/>
</dbReference>
<dbReference type="Pfam" id="PF00535">
    <property type="entry name" value="Glycos_transf_2"/>
    <property type="match status" value="1"/>
</dbReference>
<dbReference type="STRING" id="1218508.JG29_12020"/>
<dbReference type="CDD" id="cd04196">
    <property type="entry name" value="GT_2_like_d"/>
    <property type="match status" value="1"/>
</dbReference>
<name>A0A0F4KU98_9LACO</name>
<dbReference type="RefSeq" id="WP_045923046.1">
    <property type="nucleotide sequence ID" value="NZ_JBHTHW010000008.1"/>
</dbReference>
<dbReference type="PANTHER" id="PTHR22916">
    <property type="entry name" value="GLYCOSYLTRANSFERASE"/>
    <property type="match status" value="1"/>
</dbReference>
<comment type="caution">
    <text evidence="2">The sequence shown here is derived from an EMBL/GenBank/DDBJ whole genome shotgun (WGS) entry which is preliminary data.</text>
</comment>